<comment type="caution">
    <text evidence="1">The sequence shown here is derived from an EMBL/GenBank/DDBJ whole genome shotgun (WGS) entry which is preliminary data.</text>
</comment>
<protein>
    <submittedName>
        <fullName evidence="1">Uncharacterized protein</fullName>
    </submittedName>
</protein>
<dbReference type="Proteomes" id="UP000828941">
    <property type="component" value="Chromosome 6"/>
</dbReference>
<evidence type="ECO:0000313" key="2">
    <source>
        <dbReference type="Proteomes" id="UP000828941"/>
    </source>
</evidence>
<reference evidence="1 2" key="1">
    <citation type="journal article" date="2022" name="DNA Res.">
        <title>Chromosomal-level genome assembly of the orchid tree Bauhinia variegata (Leguminosae; Cercidoideae) supports the allotetraploid origin hypothesis of Bauhinia.</title>
        <authorList>
            <person name="Zhong Y."/>
            <person name="Chen Y."/>
            <person name="Zheng D."/>
            <person name="Pang J."/>
            <person name="Liu Y."/>
            <person name="Luo S."/>
            <person name="Meng S."/>
            <person name="Qian L."/>
            <person name="Wei D."/>
            <person name="Dai S."/>
            <person name="Zhou R."/>
        </authorList>
    </citation>
    <scope>NUCLEOTIDE SEQUENCE [LARGE SCALE GENOMIC DNA]</scope>
    <source>
        <strain evidence="1">BV-YZ2020</strain>
    </source>
</reference>
<evidence type="ECO:0000313" key="1">
    <source>
        <dbReference type="EMBL" id="KAI4338266.1"/>
    </source>
</evidence>
<accession>A0ACB9NTQ4</accession>
<name>A0ACB9NTQ4_BAUVA</name>
<keyword evidence="2" id="KW-1185">Reference proteome</keyword>
<dbReference type="EMBL" id="CM039431">
    <property type="protein sequence ID" value="KAI4338266.1"/>
    <property type="molecule type" value="Genomic_DNA"/>
</dbReference>
<gene>
    <name evidence="1" type="ORF">L6164_016608</name>
</gene>
<organism evidence="1 2">
    <name type="scientific">Bauhinia variegata</name>
    <name type="common">Purple orchid tree</name>
    <name type="synonym">Phanera variegata</name>
    <dbReference type="NCBI Taxonomy" id="167791"/>
    <lineage>
        <taxon>Eukaryota</taxon>
        <taxon>Viridiplantae</taxon>
        <taxon>Streptophyta</taxon>
        <taxon>Embryophyta</taxon>
        <taxon>Tracheophyta</taxon>
        <taxon>Spermatophyta</taxon>
        <taxon>Magnoliopsida</taxon>
        <taxon>eudicotyledons</taxon>
        <taxon>Gunneridae</taxon>
        <taxon>Pentapetalae</taxon>
        <taxon>rosids</taxon>
        <taxon>fabids</taxon>
        <taxon>Fabales</taxon>
        <taxon>Fabaceae</taxon>
        <taxon>Cercidoideae</taxon>
        <taxon>Cercideae</taxon>
        <taxon>Bauhiniinae</taxon>
        <taxon>Bauhinia</taxon>
    </lineage>
</organism>
<proteinExistence type="predicted"/>
<sequence>MAECANGGRFPVGIYNKLQAKKYGPYHIRRKINDNAYMVGLPNSMGISKMFNVVNIYTYYPSDKPLYPNDSVHSRANLFQVEETDANKVVEEFIG</sequence>